<proteinExistence type="predicted"/>
<reference evidence="2 3" key="1">
    <citation type="journal article" date="2016" name="G3 (Bethesda)">
        <title>First Draft Assembly and Annotation of the Genome of a California Endemic Oak Quercus lobata Nee (Fagaceae).</title>
        <authorList>
            <person name="Sork V.L."/>
            <person name="Fitz-Gibbon S.T."/>
            <person name="Puiu D."/>
            <person name="Crepeau M."/>
            <person name="Gugger P.F."/>
            <person name="Sherman R."/>
            <person name="Stevens K."/>
            <person name="Langley C.H."/>
            <person name="Pellegrini M."/>
            <person name="Salzberg S.L."/>
        </authorList>
    </citation>
    <scope>NUCLEOTIDE SEQUENCE [LARGE SCALE GENOMIC DNA]</scope>
    <source>
        <strain evidence="2 3">cv. SW786</strain>
    </source>
</reference>
<dbReference type="EMBL" id="LRBV02000001">
    <property type="status" value="NOT_ANNOTATED_CDS"/>
    <property type="molecule type" value="Genomic_DNA"/>
</dbReference>
<name>A0A7N2QY25_QUELO</name>
<feature type="compositionally biased region" description="Basic residues" evidence="1">
    <location>
        <begin position="93"/>
        <end position="103"/>
    </location>
</feature>
<dbReference type="Proteomes" id="UP000594261">
    <property type="component" value="Chromosome 1"/>
</dbReference>
<feature type="compositionally biased region" description="Basic and acidic residues" evidence="1">
    <location>
        <begin position="71"/>
        <end position="86"/>
    </location>
</feature>
<feature type="region of interest" description="Disordered" evidence="1">
    <location>
        <begin position="45"/>
        <end position="109"/>
    </location>
</feature>
<reference evidence="2" key="2">
    <citation type="submission" date="2021-01" db="UniProtKB">
        <authorList>
            <consortium name="EnsemblPlants"/>
        </authorList>
    </citation>
    <scope>IDENTIFICATION</scope>
</reference>
<evidence type="ECO:0000256" key="1">
    <source>
        <dbReference type="SAM" id="MobiDB-lite"/>
    </source>
</evidence>
<protein>
    <submittedName>
        <fullName evidence="2">Uncharacterized protein</fullName>
    </submittedName>
</protein>
<evidence type="ECO:0000313" key="3">
    <source>
        <dbReference type="Proteomes" id="UP000594261"/>
    </source>
</evidence>
<organism evidence="2 3">
    <name type="scientific">Quercus lobata</name>
    <name type="common">Valley oak</name>
    <dbReference type="NCBI Taxonomy" id="97700"/>
    <lineage>
        <taxon>Eukaryota</taxon>
        <taxon>Viridiplantae</taxon>
        <taxon>Streptophyta</taxon>
        <taxon>Embryophyta</taxon>
        <taxon>Tracheophyta</taxon>
        <taxon>Spermatophyta</taxon>
        <taxon>Magnoliopsida</taxon>
        <taxon>eudicotyledons</taxon>
        <taxon>Gunneridae</taxon>
        <taxon>Pentapetalae</taxon>
        <taxon>rosids</taxon>
        <taxon>fabids</taxon>
        <taxon>Fagales</taxon>
        <taxon>Fagaceae</taxon>
        <taxon>Quercus</taxon>
    </lineage>
</organism>
<keyword evidence="3" id="KW-1185">Reference proteome</keyword>
<dbReference type="AlphaFoldDB" id="A0A7N2QY25"/>
<sequence>MKEEEGRCNATVEAFNVAERSIQELKRKLLEEEREIRSIITALDSAERQAESQSPLQCRGSVGPFQSSDHCPQKEVGGGREGKRTSGEGPRSGRARGIRRRSGKDRGGP</sequence>
<dbReference type="InParanoid" id="A0A7N2QY25"/>
<dbReference type="EnsemblPlants" id="QL01p053928:mrna">
    <property type="protein sequence ID" value="QL01p053928:mrna:CDS:2"/>
    <property type="gene ID" value="QL01p053928"/>
</dbReference>
<evidence type="ECO:0000313" key="2">
    <source>
        <dbReference type="EnsemblPlants" id="QL01p053928:mrna:CDS:2"/>
    </source>
</evidence>
<accession>A0A7N2QY25</accession>
<dbReference type="Gramene" id="QL01p053928:mrna">
    <property type="protein sequence ID" value="QL01p053928:mrna:CDS:2"/>
    <property type="gene ID" value="QL01p053928"/>
</dbReference>